<name>A0AAD3CHN0_9STRA</name>
<dbReference type="GO" id="GO:0005743">
    <property type="term" value="C:mitochondrial inner membrane"/>
    <property type="evidence" value="ECO:0007669"/>
    <property type="project" value="TreeGrafter"/>
</dbReference>
<feature type="region of interest" description="Disordered" evidence="1">
    <location>
        <begin position="35"/>
        <end position="59"/>
    </location>
</feature>
<comment type="caution">
    <text evidence="2">The sequence shown here is derived from an EMBL/GenBank/DDBJ whole genome shotgun (WGS) entry which is preliminary data.</text>
</comment>
<dbReference type="AlphaFoldDB" id="A0AAD3CHN0"/>
<evidence type="ECO:0000313" key="2">
    <source>
        <dbReference type="EMBL" id="GFH46016.1"/>
    </source>
</evidence>
<keyword evidence="3" id="KW-1185">Reference proteome</keyword>
<proteinExistence type="predicted"/>
<organism evidence="2 3">
    <name type="scientific">Chaetoceros tenuissimus</name>
    <dbReference type="NCBI Taxonomy" id="426638"/>
    <lineage>
        <taxon>Eukaryota</taxon>
        <taxon>Sar</taxon>
        <taxon>Stramenopiles</taxon>
        <taxon>Ochrophyta</taxon>
        <taxon>Bacillariophyta</taxon>
        <taxon>Coscinodiscophyceae</taxon>
        <taxon>Chaetocerotophycidae</taxon>
        <taxon>Chaetocerotales</taxon>
        <taxon>Chaetocerotaceae</taxon>
        <taxon>Chaetoceros</taxon>
    </lineage>
</organism>
<dbReference type="InterPro" id="IPR007849">
    <property type="entry name" value="ATP10"/>
</dbReference>
<reference evidence="2 3" key="1">
    <citation type="journal article" date="2021" name="Sci. Rep.">
        <title>The genome of the diatom Chaetoceros tenuissimus carries an ancient integrated fragment of an extant virus.</title>
        <authorList>
            <person name="Hongo Y."/>
            <person name="Kimura K."/>
            <person name="Takaki Y."/>
            <person name="Yoshida Y."/>
            <person name="Baba S."/>
            <person name="Kobayashi G."/>
            <person name="Nagasaki K."/>
            <person name="Hano T."/>
            <person name="Tomaru Y."/>
        </authorList>
    </citation>
    <scope>NUCLEOTIDE SEQUENCE [LARGE SCALE GENOMIC DNA]</scope>
    <source>
        <strain evidence="2 3">NIES-3715</strain>
    </source>
</reference>
<evidence type="ECO:0000313" key="3">
    <source>
        <dbReference type="Proteomes" id="UP001054902"/>
    </source>
</evidence>
<accession>A0AAD3CHN0</accession>
<dbReference type="PANTHER" id="PTHR28106:SF1">
    <property type="entry name" value="MITOCHONDRIAL ATPASE COMPLEX SUBUNIT ATP10"/>
    <property type="match status" value="1"/>
</dbReference>
<dbReference type="PANTHER" id="PTHR28106">
    <property type="entry name" value="MITOCHONDRIAL ATPASE COMPLEX SUBUNIT ATP10"/>
    <property type="match status" value="1"/>
</dbReference>
<evidence type="ECO:0000256" key="1">
    <source>
        <dbReference type="SAM" id="MobiDB-lite"/>
    </source>
</evidence>
<protein>
    <recommendedName>
        <fullName evidence="4">Mitochondrial ATPase complex subunit ATP10</fullName>
    </recommendedName>
</protein>
<gene>
    <name evidence="2" type="ORF">CTEN210_02490</name>
</gene>
<feature type="region of interest" description="Disordered" evidence="1">
    <location>
        <begin position="318"/>
        <end position="340"/>
    </location>
</feature>
<dbReference type="GO" id="GO:0033615">
    <property type="term" value="P:mitochondrial proton-transporting ATP synthase complex assembly"/>
    <property type="evidence" value="ECO:0007669"/>
    <property type="project" value="TreeGrafter"/>
</dbReference>
<dbReference type="Proteomes" id="UP001054902">
    <property type="component" value="Unassembled WGS sequence"/>
</dbReference>
<dbReference type="EMBL" id="BLLK01000022">
    <property type="protein sequence ID" value="GFH46016.1"/>
    <property type="molecule type" value="Genomic_DNA"/>
</dbReference>
<evidence type="ECO:0008006" key="4">
    <source>
        <dbReference type="Google" id="ProtNLM"/>
    </source>
</evidence>
<feature type="compositionally biased region" description="Polar residues" evidence="1">
    <location>
        <begin position="331"/>
        <end position="340"/>
    </location>
</feature>
<dbReference type="Pfam" id="PF05176">
    <property type="entry name" value="ATP-synt_10"/>
    <property type="match status" value="1"/>
</dbReference>
<sequence length="340" mass="38102">MHSIASSLTRRAFASSQRFMPAVAFQENSLKHFRYLSSKPDPTPPKQNDDVEENDEKEKLLSDKYEGIDSFTLAKMENRHAGILMNPNGLSQYVLPGDQIVKTNQKTGNKRMVAIERSLGYFWYLKDLSQTESKPILANDSLIPIDEAKTFPSLNGLNDGSLMSLNGNEEALPHFFTKDNRSNDPIAMITLVGVAFNDYGNKMLPSWIEPFENAFRNDKSRVKTCFLSINEGFALKLLKPFITSASKGKVPDDRKDNTLLYFGDCTDFKDVLRMHNNKTGYVFLLDGLGRVRWAASGNATDAELKSLLTLSKELAPGLNSSSGKGDGKQPNFRNSTFYKR</sequence>